<dbReference type="AlphaFoldDB" id="A0A673XZ77"/>
<evidence type="ECO:0000313" key="2">
    <source>
        <dbReference type="Ensembl" id="ENSSTUP00000027550.1"/>
    </source>
</evidence>
<reference evidence="2" key="2">
    <citation type="submission" date="2025-09" db="UniProtKB">
        <authorList>
            <consortium name="Ensembl"/>
        </authorList>
    </citation>
    <scope>IDENTIFICATION</scope>
</reference>
<evidence type="ECO:0000256" key="1">
    <source>
        <dbReference type="SAM" id="MobiDB-lite"/>
    </source>
</evidence>
<dbReference type="InParanoid" id="A0A673XZ77"/>
<evidence type="ECO:0000313" key="3">
    <source>
        <dbReference type="Proteomes" id="UP000472277"/>
    </source>
</evidence>
<dbReference type="InterPro" id="IPR042462">
    <property type="entry name" value="ARMC7"/>
</dbReference>
<name>A0A673XZ77_SALTR</name>
<organism evidence="2 3">
    <name type="scientific">Salmo trutta</name>
    <name type="common">Brown trout</name>
    <dbReference type="NCBI Taxonomy" id="8032"/>
    <lineage>
        <taxon>Eukaryota</taxon>
        <taxon>Metazoa</taxon>
        <taxon>Chordata</taxon>
        <taxon>Craniata</taxon>
        <taxon>Vertebrata</taxon>
        <taxon>Euteleostomi</taxon>
        <taxon>Actinopterygii</taxon>
        <taxon>Neopterygii</taxon>
        <taxon>Teleostei</taxon>
        <taxon>Protacanthopterygii</taxon>
        <taxon>Salmoniformes</taxon>
        <taxon>Salmonidae</taxon>
        <taxon>Salmoninae</taxon>
        <taxon>Salmo</taxon>
    </lineage>
</organism>
<dbReference type="Proteomes" id="UP000472277">
    <property type="component" value="Chromosome 10"/>
</dbReference>
<feature type="region of interest" description="Disordered" evidence="1">
    <location>
        <begin position="101"/>
        <end position="127"/>
    </location>
</feature>
<reference evidence="2" key="1">
    <citation type="submission" date="2025-08" db="UniProtKB">
        <authorList>
            <consortium name="Ensembl"/>
        </authorList>
    </citation>
    <scope>IDENTIFICATION</scope>
</reference>
<sequence>MSQSFTHSTCDEHMMSGKGCSVTRSDRFTDFRDTDSDEQVLANFANFASNPRNLEDLRTLQVTELFLDIRREETVPCMRNLASVFLQDCCTEEQVVRAEAPMQGHNPTALGSPFLRTRLAKPSPHPG</sequence>
<keyword evidence="3" id="KW-1185">Reference proteome</keyword>
<dbReference type="Ensembl" id="ENSSTUT00000028839.1">
    <property type="protein sequence ID" value="ENSSTUP00000027550.1"/>
    <property type="gene ID" value="ENSSTUG00000011943.1"/>
</dbReference>
<accession>A0A673XZ77</accession>
<dbReference type="OMA" id="ENENDCA"/>
<dbReference type="GeneTree" id="ENSGT00990000211521"/>
<proteinExistence type="predicted"/>
<dbReference type="PANTHER" id="PTHR46263:SF1">
    <property type="entry name" value="ARMADILLO REPEAT-CONTAINING PROTEIN 7"/>
    <property type="match status" value="1"/>
</dbReference>
<dbReference type="PANTHER" id="PTHR46263">
    <property type="entry name" value="ARMADILLO REPEAT-CONTAINING PROTEIN 7"/>
    <property type="match status" value="1"/>
</dbReference>
<protein>
    <submittedName>
        <fullName evidence="2">Uncharacterized protein</fullName>
    </submittedName>
</protein>